<evidence type="ECO:0000256" key="5">
    <source>
        <dbReference type="ARBA" id="ARBA00023004"/>
    </source>
</evidence>
<dbReference type="Gene3D" id="1.10.760.10">
    <property type="entry name" value="Cytochrome c-like domain"/>
    <property type="match status" value="1"/>
</dbReference>
<evidence type="ECO:0000313" key="10">
    <source>
        <dbReference type="Proteomes" id="UP000189796"/>
    </source>
</evidence>
<dbReference type="GO" id="GO:0020037">
    <property type="term" value="F:heme binding"/>
    <property type="evidence" value="ECO:0007669"/>
    <property type="project" value="InterPro"/>
</dbReference>
<keyword evidence="2 6" id="KW-0349">Heme</keyword>
<dbReference type="EMBL" id="LT670817">
    <property type="protein sequence ID" value="SHH92682.1"/>
    <property type="molecule type" value="Genomic_DNA"/>
</dbReference>
<feature type="domain" description="Cytochrome c" evidence="8">
    <location>
        <begin position="54"/>
        <end position="154"/>
    </location>
</feature>
<dbReference type="GO" id="GO:0009055">
    <property type="term" value="F:electron transfer activity"/>
    <property type="evidence" value="ECO:0007669"/>
    <property type="project" value="InterPro"/>
</dbReference>
<name>A0A1M5WZA9_9BRAD</name>
<evidence type="ECO:0000256" key="4">
    <source>
        <dbReference type="ARBA" id="ARBA00022982"/>
    </source>
</evidence>
<accession>A0A1M5WZA9</accession>
<dbReference type="NCBIfam" id="NF043008">
    <property type="entry name" value="Cyt550_Brdyrhiz"/>
    <property type="match status" value="1"/>
</dbReference>
<reference evidence="9 10" key="1">
    <citation type="submission" date="2016-11" db="EMBL/GenBank/DDBJ databases">
        <authorList>
            <person name="Jaros S."/>
            <person name="Januszkiewicz K."/>
            <person name="Wedrychowicz H."/>
        </authorList>
    </citation>
    <scope>NUCLEOTIDE SEQUENCE [LARGE SCALE GENOMIC DNA]</scope>
    <source>
        <strain evidence="9 10">GAS138</strain>
    </source>
</reference>
<protein>
    <submittedName>
        <fullName evidence="9">Cytochrome c</fullName>
    </submittedName>
</protein>
<dbReference type="SUPFAM" id="SSF46626">
    <property type="entry name" value="Cytochrome c"/>
    <property type="match status" value="1"/>
</dbReference>
<organism evidence="9 10">
    <name type="scientific">Bradyrhizobium erythrophlei</name>
    <dbReference type="NCBI Taxonomy" id="1437360"/>
    <lineage>
        <taxon>Bacteria</taxon>
        <taxon>Pseudomonadati</taxon>
        <taxon>Pseudomonadota</taxon>
        <taxon>Alphaproteobacteria</taxon>
        <taxon>Hyphomicrobiales</taxon>
        <taxon>Nitrobacteraceae</taxon>
        <taxon>Bradyrhizobium</taxon>
    </lineage>
</organism>
<dbReference type="PANTHER" id="PTHR11961">
    <property type="entry name" value="CYTOCHROME C"/>
    <property type="match status" value="1"/>
</dbReference>
<evidence type="ECO:0000256" key="3">
    <source>
        <dbReference type="ARBA" id="ARBA00022723"/>
    </source>
</evidence>
<dbReference type="Pfam" id="PF00034">
    <property type="entry name" value="Cytochrom_C"/>
    <property type="match status" value="1"/>
</dbReference>
<keyword evidence="3 6" id="KW-0479">Metal-binding</keyword>
<evidence type="ECO:0000256" key="6">
    <source>
        <dbReference type="PROSITE-ProRule" id="PRU00433"/>
    </source>
</evidence>
<evidence type="ECO:0000313" key="9">
    <source>
        <dbReference type="EMBL" id="SHH92682.1"/>
    </source>
</evidence>
<dbReference type="AlphaFoldDB" id="A0A1M5WZA9"/>
<keyword evidence="4" id="KW-0249">Electron transport</keyword>
<dbReference type="Proteomes" id="UP000189796">
    <property type="component" value="Chromosome I"/>
</dbReference>
<proteinExistence type="predicted"/>
<sequence length="160" mass="17077">MNPEPFRGLSTASAPCNNGGKPPWNDQEPPMKKLTLSALAVIASSAATTAALAQDVAAGKTSFIKCMACHSIGEGAKNKIGPELNGLDGRKAGTVPDFNYSDANKNSGITWNEAQFKEYIRDPKAKIPGTKMAFAGIKNDKEVNDLWAFIAQYDKDGKTK</sequence>
<gene>
    <name evidence="9" type="ORF">SAMN05443248_6890</name>
</gene>
<feature type="region of interest" description="Disordered" evidence="7">
    <location>
        <begin position="1"/>
        <end position="30"/>
    </location>
</feature>
<keyword evidence="5 6" id="KW-0408">Iron</keyword>
<dbReference type="PROSITE" id="PS51007">
    <property type="entry name" value="CYTC"/>
    <property type="match status" value="1"/>
</dbReference>
<evidence type="ECO:0000256" key="2">
    <source>
        <dbReference type="ARBA" id="ARBA00022617"/>
    </source>
</evidence>
<dbReference type="InterPro" id="IPR053567">
    <property type="entry name" value="Cytochrome_c-550-like"/>
</dbReference>
<dbReference type="InterPro" id="IPR009056">
    <property type="entry name" value="Cyt_c-like_dom"/>
</dbReference>
<evidence type="ECO:0000256" key="1">
    <source>
        <dbReference type="ARBA" id="ARBA00022448"/>
    </source>
</evidence>
<evidence type="ECO:0000256" key="7">
    <source>
        <dbReference type="SAM" id="MobiDB-lite"/>
    </source>
</evidence>
<dbReference type="InterPro" id="IPR036909">
    <property type="entry name" value="Cyt_c-like_dom_sf"/>
</dbReference>
<dbReference type="InterPro" id="IPR002327">
    <property type="entry name" value="Cyt_c_1A/1B"/>
</dbReference>
<keyword evidence="1" id="KW-0813">Transport</keyword>
<dbReference type="PRINTS" id="PR00604">
    <property type="entry name" value="CYTCHRMECIAB"/>
</dbReference>
<dbReference type="GO" id="GO:0046872">
    <property type="term" value="F:metal ion binding"/>
    <property type="evidence" value="ECO:0007669"/>
    <property type="project" value="UniProtKB-KW"/>
</dbReference>
<evidence type="ECO:0000259" key="8">
    <source>
        <dbReference type="PROSITE" id="PS51007"/>
    </source>
</evidence>